<dbReference type="PRINTS" id="PR00885">
    <property type="entry name" value="BCTERIALGSPH"/>
</dbReference>
<reference evidence="14" key="1">
    <citation type="submission" date="2018-04" db="EMBL/GenBank/DDBJ databases">
        <authorList>
            <person name="Watanabe M."/>
            <person name="Kojima H."/>
        </authorList>
    </citation>
    <scope>NUCLEOTIDE SEQUENCE [LARGE SCALE GENOMIC DNA]</scope>
    <source>
        <strain evidence="14">Dysh456</strain>
    </source>
</reference>
<evidence type="ECO:0000256" key="5">
    <source>
        <dbReference type="ARBA" id="ARBA00022519"/>
    </source>
</evidence>
<gene>
    <name evidence="13" type="ORF">ALSL_2573</name>
</gene>
<protein>
    <recommendedName>
        <fullName evidence="2">Type II secretion system protein H</fullName>
    </recommendedName>
    <alternativeName>
        <fullName evidence="10">General secretion pathway protein H</fullName>
    </alternativeName>
</protein>
<dbReference type="AlphaFoldDB" id="A0A2Z6E815"/>
<dbReference type="GO" id="GO:0005886">
    <property type="term" value="C:plasma membrane"/>
    <property type="evidence" value="ECO:0007669"/>
    <property type="project" value="UniProtKB-SubCell"/>
</dbReference>
<evidence type="ECO:0000256" key="6">
    <source>
        <dbReference type="ARBA" id="ARBA00022692"/>
    </source>
</evidence>
<dbReference type="InterPro" id="IPR022346">
    <property type="entry name" value="T2SS_GspH"/>
</dbReference>
<evidence type="ECO:0000256" key="4">
    <source>
        <dbReference type="ARBA" id="ARBA00022481"/>
    </source>
</evidence>
<evidence type="ECO:0000256" key="11">
    <source>
        <dbReference type="SAM" id="Phobius"/>
    </source>
</evidence>
<dbReference type="Proteomes" id="UP000270530">
    <property type="component" value="Chromosome"/>
</dbReference>
<evidence type="ECO:0000313" key="14">
    <source>
        <dbReference type="Proteomes" id="UP000270530"/>
    </source>
</evidence>
<keyword evidence="14" id="KW-1185">Reference proteome</keyword>
<evidence type="ECO:0000256" key="10">
    <source>
        <dbReference type="ARBA" id="ARBA00030775"/>
    </source>
</evidence>
<dbReference type="RefSeq" id="WP_126539683.1">
    <property type="nucleotide sequence ID" value="NZ_AP018560.1"/>
</dbReference>
<proteinExistence type="inferred from homology"/>
<comment type="subcellular location">
    <subcellularLocation>
        <location evidence="1">Cell inner membrane</location>
        <topology evidence="1">Single-pass membrane protein</topology>
    </subcellularLocation>
</comment>
<dbReference type="Gene3D" id="3.30.700.10">
    <property type="entry name" value="Glycoprotein, Type 4 Pilin"/>
    <property type="match status" value="1"/>
</dbReference>
<evidence type="ECO:0000256" key="2">
    <source>
        <dbReference type="ARBA" id="ARBA00021549"/>
    </source>
</evidence>
<feature type="transmembrane region" description="Helical" evidence="11">
    <location>
        <begin position="32"/>
        <end position="50"/>
    </location>
</feature>
<keyword evidence="4" id="KW-0488">Methylation</keyword>
<name>A0A2Z6E815_9GAMM</name>
<keyword evidence="5" id="KW-0997">Cell inner membrane</keyword>
<keyword evidence="3" id="KW-1003">Cell membrane</keyword>
<accession>A0A2Z6E815</accession>
<dbReference type="GO" id="GO:0015627">
    <property type="term" value="C:type II protein secretion system complex"/>
    <property type="evidence" value="ECO:0007669"/>
    <property type="project" value="InterPro"/>
</dbReference>
<organism evidence="13 14">
    <name type="scientific">Aerosticca soli</name>
    <dbReference type="NCBI Taxonomy" id="2010829"/>
    <lineage>
        <taxon>Bacteria</taxon>
        <taxon>Pseudomonadati</taxon>
        <taxon>Pseudomonadota</taxon>
        <taxon>Gammaproteobacteria</taxon>
        <taxon>Lysobacterales</taxon>
        <taxon>Rhodanobacteraceae</taxon>
        <taxon>Aerosticca</taxon>
    </lineage>
</organism>
<evidence type="ECO:0000256" key="7">
    <source>
        <dbReference type="ARBA" id="ARBA00022989"/>
    </source>
</evidence>
<dbReference type="SUPFAM" id="SSF54523">
    <property type="entry name" value="Pili subunits"/>
    <property type="match status" value="1"/>
</dbReference>
<reference evidence="14" key="2">
    <citation type="submission" date="2018-06" db="EMBL/GenBank/DDBJ databases">
        <title>Genome sequence of Rhodanobacteraceae bacterium strain Dysh456.</title>
        <authorList>
            <person name="Fukui M."/>
        </authorList>
    </citation>
    <scope>NUCLEOTIDE SEQUENCE [LARGE SCALE GENOMIC DNA]</scope>
    <source>
        <strain evidence="14">Dysh456</strain>
    </source>
</reference>
<comment type="similarity">
    <text evidence="9">Belongs to the GSP H family.</text>
</comment>
<keyword evidence="6 11" id="KW-0812">Transmembrane</keyword>
<dbReference type="InterPro" id="IPR012902">
    <property type="entry name" value="N_methyl_site"/>
</dbReference>
<keyword evidence="7 11" id="KW-1133">Transmembrane helix</keyword>
<dbReference type="OrthoDB" id="8481584at2"/>
<dbReference type="InterPro" id="IPR045584">
    <property type="entry name" value="Pilin-like"/>
</dbReference>
<evidence type="ECO:0000256" key="9">
    <source>
        <dbReference type="ARBA" id="ARBA00025772"/>
    </source>
</evidence>
<sequence>MTATSIVVFDAASRQPPAGATRRARGFTLLEMLAVIALIGIAAVAVSVSVTQGLAGARVRAASGELAAALRATRAQAIVQGRAQGFELDVRDASYRGADGRIVALPAGMRVSITSAREDQPDAHTGRIRFFPDGSSTGGHIVLAHGARRWRIDVAWLTGAVGVGDDAVVR</sequence>
<dbReference type="GO" id="GO:0015628">
    <property type="term" value="P:protein secretion by the type II secretion system"/>
    <property type="evidence" value="ECO:0007669"/>
    <property type="project" value="InterPro"/>
</dbReference>
<dbReference type="KEGG" id="rbd:ALSL_2573"/>
<evidence type="ECO:0000313" key="13">
    <source>
        <dbReference type="EMBL" id="BBD81197.1"/>
    </source>
</evidence>
<keyword evidence="8 11" id="KW-0472">Membrane</keyword>
<evidence type="ECO:0000256" key="1">
    <source>
        <dbReference type="ARBA" id="ARBA00004377"/>
    </source>
</evidence>
<dbReference type="InterPro" id="IPR002416">
    <property type="entry name" value="T2SS_protein-GspH"/>
</dbReference>
<evidence type="ECO:0000256" key="8">
    <source>
        <dbReference type="ARBA" id="ARBA00023136"/>
    </source>
</evidence>
<dbReference type="Pfam" id="PF07963">
    <property type="entry name" value="N_methyl"/>
    <property type="match status" value="1"/>
</dbReference>
<dbReference type="NCBIfam" id="TIGR02532">
    <property type="entry name" value="IV_pilin_GFxxxE"/>
    <property type="match status" value="1"/>
</dbReference>
<dbReference type="Pfam" id="PF12019">
    <property type="entry name" value="GspH"/>
    <property type="match status" value="1"/>
</dbReference>
<evidence type="ECO:0000256" key="3">
    <source>
        <dbReference type="ARBA" id="ARBA00022475"/>
    </source>
</evidence>
<feature type="domain" description="General secretion pathway GspH" evidence="12">
    <location>
        <begin position="64"/>
        <end position="157"/>
    </location>
</feature>
<dbReference type="PROSITE" id="PS00409">
    <property type="entry name" value="PROKAR_NTER_METHYL"/>
    <property type="match status" value="1"/>
</dbReference>
<evidence type="ECO:0000259" key="12">
    <source>
        <dbReference type="Pfam" id="PF12019"/>
    </source>
</evidence>
<dbReference type="EMBL" id="AP018560">
    <property type="protein sequence ID" value="BBD81197.1"/>
    <property type="molecule type" value="Genomic_DNA"/>
</dbReference>